<dbReference type="STRING" id="65357.A0A024FUM6"/>
<evidence type="ECO:0000313" key="2">
    <source>
        <dbReference type="Proteomes" id="UP000053237"/>
    </source>
</evidence>
<name>A0A024FUM6_9STRA</name>
<dbReference type="InParanoid" id="A0A024FUM6"/>
<keyword evidence="2" id="KW-1185">Reference proteome</keyword>
<dbReference type="PANTHER" id="PTHR11439:SF491">
    <property type="entry name" value="INTEGRASE CATALYTIC DOMAIN-CONTAINING PROTEIN"/>
    <property type="match status" value="1"/>
</dbReference>
<dbReference type="EMBL" id="CAIX01000224">
    <property type="protein sequence ID" value="CCI10354.1"/>
    <property type="molecule type" value="Genomic_DNA"/>
</dbReference>
<dbReference type="PANTHER" id="PTHR11439">
    <property type="entry name" value="GAG-POL-RELATED RETROTRANSPOSON"/>
    <property type="match status" value="1"/>
</dbReference>
<dbReference type="Proteomes" id="UP000053237">
    <property type="component" value="Unassembled WGS sequence"/>
</dbReference>
<dbReference type="OrthoDB" id="117958at2759"/>
<evidence type="ECO:0008006" key="3">
    <source>
        <dbReference type="Google" id="ProtNLM"/>
    </source>
</evidence>
<evidence type="ECO:0000313" key="1">
    <source>
        <dbReference type="EMBL" id="CCI10354.1"/>
    </source>
</evidence>
<proteinExistence type="predicted"/>
<reference evidence="1 2" key="1">
    <citation type="submission" date="2012-05" db="EMBL/GenBank/DDBJ databases">
        <title>Recombination and specialization in a pathogen metapopulation.</title>
        <authorList>
            <person name="Gardiner A."/>
            <person name="Kemen E."/>
            <person name="Schultz-Larsen T."/>
            <person name="MacLean D."/>
            <person name="Van Oosterhout C."/>
            <person name="Jones J.D.G."/>
        </authorList>
    </citation>
    <scope>NUCLEOTIDE SEQUENCE [LARGE SCALE GENOMIC DNA]</scope>
    <source>
        <strain evidence="1 2">Ac Nc2</strain>
    </source>
</reference>
<dbReference type="AlphaFoldDB" id="A0A024FUM6"/>
<organism evidence="1 2">
    <name type="scientific">Albugo candida</name>
    <dbReference type="NCBI Taxonomy" id="65357"/>
    <lineage>
        <taxon>Eukaryota</taxon>
        <taxon>Sar</taxon>
        <taxon>Stramenopiles</taxon>
        <taxon>Oomycota</taxon>
        <taxon>Peronosporomycetes</taxon>
        <taxon>Albuginales</taxon>
        <taxon>Albuginaceae</taxon>
        <taxon>Albugo</taxon>
    </lineage>
</organism>
<dbReference type="CDD" id="cd09272">
    <property type="entry name" value="RNase_HI_RT_Ty1"/>
    <property type="match status" value="1"/>
</dbReference>
<gene>
    <name evidence="1" type="ORF">BN9_095300</name>
</gene>
<comment type="caution">
    <text evidence="1">The sequence shown here is derived from an EMBL/GenBank/DDBJ whole genome shotgun (WGS) entry which is preliminary data.</text>
</comment>
<sequence>MGGNTKVCRTRTWVCWWNTTNIPHRSTRQSIAKKFIERFNFGNAHPSIIPMETNTRLTVVDTDMKQRKQIPANGKNFPYRELVGSLITSEPQKESLVQQSILTVDGYCDSDWGNDPDTRKSVTGFVHCIAGGQGLRNVLLQVFSNVKPIFRMGVDNQAAYVMVTNPTYSRRERHIELRWHYVRDQVAKGMWSYRKSRLTEIHQTS</sequence>
<protein>
    <recommendedName>
        <fullName evidence="3">Reverse transcriptase Ty1/copia-type domain-containing protein</fullName>
    </recommendedName>
</protein>
<accession>A0A024FUM6</accession>